<evidence type="ECO:0000313" key="1">
    <source>
        <dbReference type="EMBL" id="CDO78082.1"/>
    </source>
</evidence>
<evidence type="ECO:0000313" key="2">
    <source>
        <dbReference type="Proteomes" id="UP000029665"/>
    </source>
</evidence>
<comment type="caution">
    <text evidence="1">The sequence shown here is derived from an EMBL/GenBank/DDBJ whole genome shotgun (WGS) entry which is preliminary data.</text>
</comment>
<organism evidence="1 2">
    <name type="scientific">Pycnoporus cinnabarinus</name>
    <name type="common">Cinnabar-red polypore</name>
    <name type="synonym">Trametes cinnabarina</name>
    <dbReference type="NCBI Taxonomy" id="5643"/>
    <lineage>
        <taxon>Eukaryota</taxon>
        <taxon>Fungi</taxon>
        <taxon>Dikarya</taxon>
        <taxon>Basidiomycota</taxon>
        <taxon>Agaricomycotina</taxon>
        <taxon>Agaricomycetes</taxon>
        <taxon>Polyporales</taxon>
        <taxon>Polyporaceae</taxon>
        <taxon>Trametes</taxon>
    </lineage>
</organism>
<dbReference type="OrthoDB" id="341421at2759"/>
<dbReference type="STRING" id="5643.A0A060SU55"/>
<accession>A0A060SU55</accession>
<proteinExistence type="predicted"/>
<dbReference type="AlphaFoldDB" id="A0A060SU55"/>
<sequence length="498" mass="55756">MFDKIDNGRSWSDAVARMCDNLKIPDLTTRHALKRAHARFDDIYQRLDAMYSSAGRRGDEKAMGAVVGLMAKMCTDAILRDRLFQKDPSDTPYRPSSSCIGYSPWRTATRKDIVRYNGVLVKIMQRHPDDAKVAEMVIFTVSHATEAVVTCEATPEPGLLRTAAIPSTLEAKLTAFHIRTSSPVMYAYAFVAAPTQHCPEDCKADLPFLLNFLAAMTRGRNITARAVAFFGILRLPVAESEFDRSQFDSRRALAVYQRGMHQHLSGTLRNYGLGSRSLRSRSALPKVADLIQRTEIAIVEGGRQVEGPDGSWSCAIESDTPGFLFTRLTDALPRGKAMRSKGTLVDLDAADVIDMKFYMTRGRLPEAIAFGSRPRICILNRLKCKNISPFMRSRMLWRAVGHAAQRGLAILRHAAEWYTQARVEGTAYLMSAWEDAKTYVTEAPPDGRLMLEVLSWYALLTILVRGDELSEDLRELDPARRMVNTAKECMDDLGYPIM</sequence>
<name>A0A060SU55_PYCCI</name>
<dbReference type="EMBL" id="CCBP010000636">
    <property type="protein sequence ID" value="CDO78082.1"/>
    <property type="molecule type" value="Genomic_DNA"/>
</dbReference>
<dbReference type="Proteomes" id="UP000029665">
    <property type="component" value="Unassembled WGS sequence"/>
</dbReference>
<dbReference type="OMA" id="RICILNR"/>
<reference evidence="1" key="1">
    <citation type="submission" date="2014-01" db="EMBL/GenBank/DDBJ databases">
        <title>The genome of the white-rot fungus Pycnoporus cinnabarinus: a basidiomycete model with a versatile arsenal for lignocellulosic biomass breakdown.</title>
        <authorList>
            <person name="Levasseur A."/>
            <person name="Lomascolo A."/>
            <person name="Ruiz-Duenas F.J."/>
            <person name="Uzan E."/>
            <person name="Piumi F."/>
            <person name="Kues U."/>
            <person name="Ram A.F.J."/>
            <person name="Murat C."/>
            <person name="Haon M."/>
            <person name="Benoit I."/>
            <person name="Arfi Y."/>
            <person name="Chevret D."/>
            <person name="Drula E."/>
            <person name="Kwon M.J."/>
            <person name="Gouret P."/>
            <person name="Lesage-Meessen L."/>
            <person name="Lombard V."/>
            <person name="Mariette J."/>
            <person name="Noirot C."/>
            <person name="Park J."/>
            <person name="Patyshakuliyeva A."/>
            <person name="Wieneger R.A.B."/>
            <person name="Wosten H.A.B."/>
            <person name="Martin F."/>
            <person name="Coutinho P.M."/>
            <person name="de Vries R."/>
            <person name="Martinez A.T."/>
            <person name="Klopp C."/>
            <person name="Pontarotti P."/>
            <person name="Henrissat B."/>
            <person name="Record E."/>
        </authorList>
    </citation>
    <scope>NUCLEOTIDE SEQUENCE [LARGE SCALE GENOMIC DNA]</scope>
    <source>
        <strain evidence="1">BRFM137</strain>
    </source>
</reference>
<protein>
    <submittedName>
        <fullName evidence="1">Uncharacterized protein</fullName>
    </submittedName>
</protein>
<gene>
    <name evidence="1" type="ORF">BN946_scf184702.g3</name>
</gene>
<dbReference type="HOGENOM" id="CLU_547631_0_0_1"/>
<keyword evidence="2" id="KW-1185">Reference proteome</keyword>